<feature type="transmembrane region" description="Helical" evidence="12">
    <location>
        <begin position="276"/>
        <end position="296"/>
    </location>
</feature>
<dbReference type="Proteomes" id="UP000033483">
    <property type="component" value="Unassembled WGS sequence"/>
</dbReference>
<dbReference type="GO" id="GO:0000009">
    <property type="term" value="F:alpha-1,6-mannosyltransferase activity"/>
    <property type="evidence" value="ECO:0007669"/>
    <property type="project" value="InterPro"/>
</dbReference>
<dbReference type="Pfam" id="PF04188">
    <property type="entry name" value="Mannosyl_trans2"/>
    <property type="match status" value="1"/>
</dbReference>
<comment type="function">
    <text evidence="12">Mannosyltransferase involved in glycosylphosphatidylinositol-anchor biosynthesis.</text>
</comment>
<evidence type="ECO:0000256" key="8">
    <source>
        <dbReference type="ARBA" id="ARBA00022692"/>
    </source>
</evidence>
<evidence type="ECO:0000256" key="5">
    <source>
        <dbReference type="ARBA" id="ARBA00022502"/>
    </source>
</evidence>
<comment type="similarity">
    <text evidence="3 12">Belongs to the PIGV family.</text>
</comment>
<evidence type="ECO:0000256" key="7">
    <source>
        <dbReference type="ARBA" id="ARBA00022679"/>
    </source>
</evidence>
<feature type="transmembrane region" description="Helical" evidence="12">
    <location>
        <begin position="178"/>
        <end position="197"/>
    </location>
</feature>
<dbReference type="UniPathway" id="UPA00196"/>
<keyword evidence="8 12" id="KW-0812">Transmembrane</keyword>
<evidence type="ECO:0000256" key="4">
    <source>
        <dbReference type="ARBA" id="ARBA00013795"/>
    </source>
</evidence>
<evidence type="ECO:0000256" key="1">
    <source>
        <dbReference type="ARBA" id="ARBA00004477"/>
    </source>
</evidence>
<accession>A0A0F4ZB05</accession>
<dbReference type="GO" id="GO:0006506">
    <property type="term" value="P:GPI anchor biosynthetic process"/>
    <property type="evidence" value="ECO:0007669"/>
    <property type="project" value="UniProtKB-UniPathway"/>
</dbReference>
<evidence type="ECO:0000256" key="12">
    <source>
        <dbReference type="RuleBase" id="RU363112"/>
    </source>
</evidence>
<dbReference type="GO" id="GO:0004376">
    <property type="term" value="F:GPI mannosyltransferase activity"/>
    <property type="evidence" value="ECO:0007669"/>
    <property type="project" value="InterPro"/>
</dbReference>
<evidence type="ECO:0000313" key="14">
    <source>
        <dbReference type="Proteomes" id="UP000033483"/>
    </source>
</evidence>
<feature type="transmembrane region" description="Helical" evidence="12">
    <location>
        <begin position="400"/>
        <end position="427"/>
    </location>
</feature>
<keyword evidence="14" id="KW-1185">Reference proteome</keyword>
<dbReference type="EC" id="2.4.1.-" evidence="12"/>
<keyword evidence="7 12" id="KW-0808">Transferase</keyword>
<feature type="transmembrane region" description="Helical" evidence="12">
    <location>
        <begin position="233"/>
        <end position="256"/>
    </location>
</feature>
<evidence type="ECO:0000256" key="6">
    <source>
        <dbReference type="ARBA" id="ARBA00022676"/>
    </source>
</evidence>
<reference evidence="13 14" key="1">
    <citation type="submission" date="2015-03" db="EMBL/GenBank/DDBJ databases">
        <authorList>
            <person name="Radwan O."/>
            <person name="Al-Naeli F.A."/>
            <person name="Rendon G.A."/>
            <person name="Fields C."/>
        </authorList>
    </citation>
    <scope>NUCLEOTIDE SEQUENCE [LARGE SCALE GENOMIC DNA]</scope>
    <source>
        <strain evidence="13">CR-DP1</strain>
    </source>
</reference>
<keyword evidence="11 12" id="KW-0472">Membrane</keyword>
<keyword evidence="10 12" id="KW-1133">Transmembrane helix</keyword>
<dbReference type="AlphaFoldDB" id="A0A0F4ZB05"/>
<organism evidence="13 14">
    <name type="scientific">Thielaviopsis punctulata</name>
    <dbReference type="NCBI Taxonomy" id="72032"/>
    <lineage>
        <taxon>Eukaryota</taxon>
        <taxon>Fungi</taxon>
        <taxon>Dikarya</taxon>
        <taxon>Ascomycota</taxon>
        <taxon>Pezizomycotina</taxon>
        <taxon>Sordariomycetes</taxon>
        <taxon>Hypocreomycetidae</taxon>
        <taxon>Microascales</taxon>
        <taxon>Ceratocystidaceae</taxon>
        <taxon>Thielaviopsis</taxon>
    </lineage>
</organism>
<proteinExistence type="inferred from homology"/>
<sequence length="470" mass="50657">MADSVTKPPATNAPPSPPARLPIGFIFSMWKGLLLVVALIGAVGSSYDTSTELLFASAAAAYTDDDGDIPTHKLVTVMFESVPIIGTLVSQLTRWDALYFVKSAQRGYLFEQEWAFGIGQPTIVATLLQGCNSMAINLGVHVDGATAAMGIVVSIAAHLYAVHALYALVVLLSGNKRLAYVSAVLHIFSPAGMFLVAPYSEAPFAYLAFTGLLRYAETLALQRGSWERVKKTLWAGVLLGLATACRSNGLLYGLVFALDLLEALSGFASAPSKVRALVSLIATGLAGVFVGLGSLLPQLAGYRHFCQNTLGDAPEWCDYLVPSIYNHVQSRYWNVGFLRYWTPGNIPLFALAAPMLYILVVSSHQTLSASPTTKTSRSVCCPAEKSPYSTFVKSLALGQVILAFLALTSYHVQIITRLASGYPLWYIWTAEQLSSSKDVARMLTGRKIVSYMVAYALIQGLLYVSFLPPA</sequence>
<evidence type="ECO:0000256" key="10">
    <source>
        <dbReference type="ARBA" id="ARBA00022989"/>
    </source>
</evidence>
<dbReference type="PANTHER" id="PTHR12468:SF2">
    <property type="entry name" value="GPI MANNOSYLTRANSFERASE 2"/>
    <property type="match status" value="1"/>
</dbReference>
<keyword evidence="5 12" id="KW-0337">GPI-anchor biosynthesis</keyword>
<dbReference type="GO" id="GO:0031501">
    <property type="term" value="C:mannosyltransferase complex"/>
    <property type="evidence" value="ECO:0007669"/>
    <property type="project" value="TreeGrafter"/>
</dbReference>
<dbReference type="EMBL" id="LAEV01001909">
    <property type="protein sequence ID" value="KKA27043.1"/>
    <property type="molecule type" value="Genomic_DNA"/>
</dbReference>
<dbReference type="InterPro" id="IPR007315">
    <property type="entry name" value="PIG-V/Gpi18"/>
</dbReference>
<dbReference type="PANTHER" id="PTHR12468">
    <property type="entry name" value="GPI MANNOSYLTRANSFERASE 2"/>
    <property type="match status" value="1"/>
</dbReference>
<gene>
    <name evidence="13" type="ORF">TD95_003952</name>
</gene>
<evidence type="ECO:0000256" key="9">
    <source>
        <dbReference type="ARBA" id="ARBA00022824"/>
    </source>
</evidence>
<evidence type="ECO:0000256" key="3">
    <source>
        <dbReference type="ARBA" id="ARBA00008698"/>
    </source>
</evidence>
<keyword evidence="6 12" id="KW-0328">Glycosyltransferase</keyword>
<keyword evidence="9 12" id="KW-0256">Endoplasmic reticulum</keyword>
<dbReference type="OrthoDB" id="10252502at2759"/>
<feature type="transmembrane region" description="Helical" evidence="12">
    <location>
        <begin position="448"/>
        <end position="466"/>
    </location>
</feature>
<feature type="transmembrane region" description="Helical" evidence="12">
    <location>
        <begin position="21"/>
        <end position="44"/>
    </location>
</feature>
<name>A0A0F4ZB05_9PEZI</name>
<comment type="pathway">
    <text evidence="2 12">Glycolipid biosynthesis; glycosylphosphatidylinositol-anchor biosynthesis.</text>
</comment>
<feature type="transmembrane region" description="Helical" evidence="12">
    <location>
        <begin position="147"/>
        <end position="171"/>
    </location>
</feature>
<comment type="subcellular location">
    <subcellularLocation>
        <location evidence="1 12">Endoplasmic reticulum membrane</location>
        <topology evidence="1 12">Multi-pass membrane protein</topology>
    </subcellularLocation>
</comment>
<dbReference type="GO" id="GO:0005789">
    <property type="term" value="C:endoplasmic reticulum membrane"/>
    <property type="evidence" value="ECO:0007669"/>
    <property type="project" value="UniProtKB-SubCell"/>
</dbReference>
<evidence type="ECO:0000256" key="11">
    <source>
        <dbReference type="ARBA" id="ARBA00023136"/>
    </source>
</evidence>
<protein>
    <recommendedName>
        <fullName evidence="4 12">GPI mannosyltransferase 2</fullName>
        <ecNumber evidence="12">2.4.1.-</ecNumber>
    </recommendedName>
</protein>
<evidence type="ECO:0000313" key="13">
    <source>
        <dbReference type="EMBL" id="KKA27043.1"/>
    </source>
</evidence>
<feature type="transmembrane region" description="Helical" evidence="12">
    <location>
        <begin position="203"/>
        <end position="221"/>
    </location>
</feature>
<evidence type="ECO:0000256" key="2">
    <source>
        <dbReference type="ARBA" id="ARBA00004687"/>
    </source>
</evidence>
<comment type="caution">
    <text evidence="13">The sequence shown here is derived from an EMBL/GenBank/DDBJ whole genome shotgun (WGS) entry which is preliminary data.</text>
</comment>
<feature type="transmembrane region" description="Helical" evidence="12">
    <location>
        <begin position="340"/>
        <end position="360"/>
    </location>
</feature>